<name>A0A1G5JGP4_9RHOB</name>
<dbReference type="EMBL" id="FMVT01000012">
    <property type="protein sequence ID" value="SCY86898.1"/>
    <property type="molecule type" value="Genomic_DNA"/>
</dbReference>
<dbReference type="Gene3D" id="1.10.1660.10">
    <property type="match status" value="1"/>
</dbReference>
<keyword evidence="2" id="KW-1185">Reference proteome</keyword>
<dbReference type="Proteomes" id="UP000199502">
    <property type="component" value="Unassembled WGS sequence"/>
</dbReference>
<organism evidence="1 2">
    <name type="scientific">Paracoccus tibetensis</name>
    <dbReference type="NCBI Taxonomy" id="336292"/>
    <lineage>
        <taxon>Bacteria</taxon>
        <taxon>Pseudomonadati</taxon>
        <taxon>Pseudomonadota</taxon>
        <taxon>Alphaproteobacteria</taxon>
        <taxon>Rhodobacterales</taxon>
        <taxon>Paracoccaceae</taxon>
        <taxon>Paracoccus</taxon>
    </lineage>
</organism>
<reference evidence="1 2" key="1">
    <citation type="submission" date="2016-10" db="EMBL/GenBank/DDBJ databases">
        <authorList>
            <person name="de Groot N.N."/>
        </authorList>
    </citation>
    <scope>NUCLEOTIDE SEQUENCE [LARGE SCALE GENOMIC DNA]</scope>
    <source>
        <strain evidence="1 2">CGMCC 1.8925</strain>
    </source>
</reference>
<sequence length="112" mass="12369">MIRLYSRHETLTEIAELDEARLEVLLAAHVVEPVDTAEGPRFREADLARLQLACDLEAISESPEDTAALVLSLIDEAGTLRADLRALMTALAGEPPEVRARLRARLAEALRR</sequence>
<dbReference type="RefSeq" id="WP_090746868.1">
    <property type="nucleotide sequence ID" value="NZ_FMVT01000012.1"/>
</dbReference>
<dbReference type="STRING" id="336292.SAMN05660710_03185"/>
<evidence type="ECO:0000313" key="2">
    <source>
        <dbReference type="Proteomes" id="UP000199502"/>
    </source>
</evidence>
<proteinExistence type="predicted"/>
<protein>
    <submittedName>
        <fullName evidence="1">Chaperone modulatory protein CbpM</fullName>
    </submittedName>
</protein>
<evidence type="ECO:0000313" key="1">
    <source>
        <dbReference type="EMBL" id="SCY86898.1"/>
    </source>
</evidence>
<accession>A0A1G5JGP4</accession>
<dbReference type="AlphaFoldDB" id="A0A1G5JGP4"/>
<gene>
    <name evidence="1" type="ORF">SAMN05660710_03185</name>
</gene>
<dbReference type="OrthoDB" id="9800876at2"/>